<dbReference type="InterPro" id="IPR017938">
    <property type="entry name" value="Riboflavin_synthase-like_b-brl"/>
</dbReference>
<reference evidence="5" key="2">
    <citation type="submission" date="2016-06" db="EMBL/GenBank/DDBJ databases">
        <authorList>
            <person name="Rodrigo-Torres Lidia"/>
            <person name="Arahal R.David."/>
        </authorList>
    </citation>
    <scope>NUCLEOTIDE SEQUENCE [LARGE SCALE GENOMIC DNA]</scope>
    <source>
        <strain evidence="5">CECT 7223</strain>
    </source>
</reference>
<dbReference type="Gene3D" id="2.40.30.10">
    <property type="entry name" value="Translation factors"/>
    <property type="match status" value="1"/>
</dbReference>
<protein>
    <submittedName>
        <fullName evidence="3">Siderophore-interacting protein</fullName>
    </submittedName>
    <submittedName>
        <fullName evidence="4">Vibriobactin utilization protein ViuB</fullName>
    </submittedName>
</protein>
<dbReference type="PROSITE" id="PS51384">
    <property type="entry name" value="FAD_FR"/>
    <property type="match status" value="1"/>
</dbReference>
<evidence type="ECO:0000313" key="3">
    <source>
        <dbReference type="EMBL" id="MEZ8056018.1"/>
    </source>
</evidence>
<dbReference type="PANTHER" id="PTHR30157">
    <property type="entry name" value="FERRIC REDUCTASE, NADPH-DEPENDENT"/>
    <property type="match status" value="1"/>
</dbReference>
<dbReference type="GO" id="GO:0016491">
    <property type="term" value="F:oxidoreductase activity"/>
    <property type="evidence" value="ECO:0007669"/>
    <property type="project" value="InterPro"/>
</dbReference>
<dbReference type="Pfam" id="PF04954">
    <property type="entry name" value="SIP"/>
    <property type="match status" value="1"/>
</dbReference>
<dbReference type="EMBL" id="FLQP01000018">
    <property type="protein sequence ID" value="SBS62985.1"/>
    <property type="molecule type" value="Genomic_DNA"/>
</dbReference>
<accession>A0A1C3INI9</accession>
<dbReference type="InterPro" id="IPR039261">
    <property type="entry name" value="FNR_nucleotide-bd"/>
</dbReference>
<dbReference type="RefSeq" id="WP_012603634.1">
    <property type="nucleotide sequence ID" value="NC_011753.2"/>
</dbReference>
<reference evidence="3 6" key="3">
    <citation type="submission" date="2024-06" db="EMBL/GenBank/DDBJ databases">
        <authorList>
            <person name="Steensen K."/>
            <person name="Seneca J."/>
            <person name="Bartlau N."/>
            <person name="Yu A.X."/>
            <person name="Polz M.F."/>
        </authorList>
    </citation>
    <scope>NUCLEOTIDE SEQUENCE [LARGE SCALE GENOMIC DNA]</scope>
    <source>
        <strain evidence="3 6">1F9</strain>
    </source>
</reference>
<proteinExistence type="inferred from homology"/>
<dbReference type="InterPro" id="IPR039374">
    <property type="entry name" value="SIP_fam"/>
</dbReference>
<dbReference type="Gene3D" id="3.40.50.80">
    <property type="entry name" value="Nucleotide-binding domain of ferredoxin-NADP reductase (FNR) module"/>
    <property type="match status" value="1"/>
</dbReference>
<feature type="domain" description="FAD-binding FR-type" evidence="2">
    <location>
        <begin position="8"/>
        <end position="131"/>
    </location>
</feature>
<dbReference type="PANTHER" id="PTHR30157:SF0">
    <property type="entry name" value="NADPH-DEPENDENT FERRIC-CHELATE REDUCTASE"/>
    <property type="match status" value="1"/>
</dbReference>
<dbReference type="InterPro" id="IPR017927">
    <property type="entry name" value="FAD-bd_FR_type"/>
</dbReference>
<reference evidence="4" key="1">
    <citation type="submission" date="2016-06" db="EMBL/GenBank/DDBJ databases">
        <authorList>
            <person name="Kjaerup R.B."/>
            <person name="Dalgaard T.S."/>
            <person name="Juul-Madsen H.R."/>
        </authorList>
    </citation>
    <scope>NUCLEOTIDE SEQUENCE [LARGE SCALE GENOMIC DNA]</scope>
    <source>
        <strain evidence="4">CECT 7223</strain>
    </source>
</reference>
<evidence type="ECO:0000259" key="2">
    <source>
        <dbReference type="PROSITE" id="PS51384"/>
    </source>
</evidence>
<name>A0A1C3INI9_9VIBR</name>
<dbReference type="OMA" id="TAFWSAG"/>
<evidence type="ECO:0000256" key="1">
    <source>
        <dbReference type="ARBA" id="ARBA00035644"/>
    </source>
</evidence>
<dbReference type="InterPro" id="IPR013113">
    <property type="entry name" value="SIP_FAD-bd"/>
</dbReference>
<dbReference type="SUPFAM" id="SSF63380">
    <property type="entry name" value="Riboflavin synthase domain-like"/>
    <property type="match status" value="1"/>
</dbReference>
<evidence type="ECO:0000313" key="6">
    <source>
        <dbReference type="Proteomes" id="UP001569175"/>
    </source>
</evidence>
<dbReference type="InterPro" id="IPR007037">
    <property type="entry name" value="SIP_rossman_dom"/>
</dbReference>
<dbReference type="Pfam" id="PF08021">
    <property type="entry name" value="FAD_binding_9"/>
    <property type="match status" value="1"/>
</dbReference>
<dbReference type="EMBL" id="JBGOOL010000123">
    <property type="protein sequence ID" value="MEZ8056018.1"/>
    <property type="molecule type" value="Genomic_DNA"/>
</dbReference>
<organism evidence="4 5">
    <name type="scientific">Vibrio atlanticus</name>
    <dbReference type="NCBI Taxonomy" id="693153"/>
    <lineage>
        <taxon>Bacteria</taxon>
        <taxon>Pseudomonadati</taxon>
        <taxon>Pseudomonadota</taxon>
        <taxon>Gammaproteobacteria</taxon>
        <taxon>Vibrionales</taxon>
        <taxon>Vibrionaceae</taxon>
        <taxon>Vibrio</taxon>
    </lineage>
</organism>
<evidence type="ECO:0000313" key="4">
    <source>
        <dbReference type="EMBL" id="SBS62985.1"/>
    </source>
</evidence>
<evidence type="ECO:0000313" key="5">
    <source>
        <dbReference type="Proteomes" id="UP000092876"/>
    </source>
</evidence>
<dbReference type="Proteomes" id="UP000092876">
    <property type="component" value="Unassembled WGS sequence"/>
</dbReference>
<comment type="similarity">
    <text evidence="1">Belongs to the SIP oxidoreductase family.</text>
</comment>
<dbReference type="Proteomes" id="UP001569175">
    <property type="component" value="Unassembled WGS sequence"/>
</dbReference>
<dbReference type="GeneID" id="94232576"/>
<keyword evidence="6" id="KW-1185">Reference proteome</keyword>
<dbReference type="CDD" id="cd06193">
    <property type="entry name" value="siderophore_interacting"/>
    <property type="match status" value="1"/>
</dbReference>
<sequence length="271" mass="30357">MSDQPVRLHPMLLDFVRKEKISKHLLRVTVTGDSLKGFPEDQNGTHIKVFFPNRASGILQLPYREGETVIWPEHKPVPRAYTVRKYRADVNELDIDFVIHGTDSPGGGWAIKAEQGFQIGLVGPAGPDPLLEPADWHIIAGDLTAVPAISAILESLPSDTQGYVFIEIEDAADKHDIQHPQGLVLKWLIRDENSDQSLLSEAISGLIAPNGSHSLSAFIAGENESVIACRKALKQEYKLSKKDMYAIPYWKRGKDEEAYHDERHEVMDEEY</sequence>
<dbReference type="AlphaFoldDB" id="A0A1C3INI9"/>
<gene>
    <name evidence="4" type="primary">viuB_1</name>
    <name evidence="3" type="ORF">ACED57_23260</name>
    <name evidence="4" type="ORF">VAT7223_01444</name>
</gene>